<feature type="transmembrane region" description="Helical" evidence="1">
    <location>
        <begin position="29"/>
        <end position="48"/>
    </location>
</feature>
<keyword evidence="1" id="KW-1133">Transmembrane helix</keyword>
<feature type="transmembrane region" description="Helical" evidence="1">
    <location>
        <begin position="85"/>
        <end position="102"/>
    </location>
</feature>
<dbReference type="EMBL" id="CP124755">
    <property type="protein sequence ID" value="WGZ91004.1"/>
    <property type="molecule type" value="Genomic_DNA"/>
</dbReference>
<keyword evidence="1" id="KW-0812">Transmembrane</keyword>
<dbReference type="AlphaFoldDB" id="A0AA95KEG1"/>
<organism evidence="2">
    <name type="scientific">Candidatus Thiocaldithrix dubininis</name>
    <dbReference type="NCBI Taxonomy" id="3080823"/>
    <lineage>
        <taxon>Bacteria</taxon>
        <taxon>Pseudomonadati</taxon>
        <taxon>Pseudomonadota</taxon>
        <taxon>Gammaproteobacteria</taxon>
        <taxon>Thiotrichales</taxon>
        <taxon>Thiotrichaceae</taxon>
        <taxon>Candidatus Thiocaldithrix</taxon>
    </lineage>
</organism>
<reference evidence="2" key="2">
    <citation type="submission" date="2023-04" db="EMBL/GenBank/DDBJ databases">
        <authorList>
            <person name="Beletskiy A.V."/>
            <person name="Mardanov A.V."/>
            <person name="Ravin N.V."/>
        </authorList>
    </citation>
    <scope>NUCLEOTIDE SEQUENCE</scope>
    <source>
        <strain evidence="2">GKL-01</strain>
    </source>
</reference>
<feature type="transmembrane region" description="Helical" evidence="1">
    <location>
        <begin position="60"/>
        <end position="79"/>
    </location>
</feature>
<dbReference type="Proteomes" id="UP001300672">
    <property type="component" value="Chromosome"/>
</dbReference>
<dbReference type="KEGG" id="tdu:QJT80_00705"/>
<sequence length="103" mass="11208">MSDTTPSQTSLAPETATAAPIDWLEVWQITRALLVVWAVAIWGLLILLPGMYQITDLASAALHMPYMLIGLVLVGAVSAAYKLHATKPLFWFLSVLCLLAGWV</sequence>
<keyword evidence="1" id="KW-0472">Membrane</keyword>
<gene>
    <name evidence="2" type="ORF">QJT80_00705</name>
</gene>
<protein>
    <submittedName>
        <fullName evidence="2">Uncharacterized protein</fullName>
    </submittedName>
</protein>
<accession>A0AA95KEG1</accession>
<proteinExistence type="predicted"/>
<evidence type="ECO:0000256" key="1">
    <source>
        <dbReference type="SAM" id="Phobius"/>
    </source>
</evidence>
<name>A0AA95KEG1_9GAMM</name>
<evidence type="ECO:0000313" key="2">
    <source>
        <dbReference type="EMBL" id="WGZ91004.1"/>
    </source>
</evidence>
<reference evidence="2" key="1">
    <citation type="journal article" date="2023" name="Int. J. Mol. Sci.">
        <title>Metagenomics Revealed a New Genus 'Candidatus Thiocaldithrix dubininis' gen. nov., sp. nov. and a New Species 'Candidatus Thiothrix putei' sp. nov. in the Family Thiotrichaceae, Some Members of Which Have Traits of Both Na+- and H+-Motive Energetics.</title>
        <authorList>
            <person name="Ravin N.V."/>
            <person name="Muntyan M.S."/>
            <person name="Smolyakov D.D."/>
            <person name="Rudenko T.S."/>
            <person name="Beletsky A.V."/>
            <person name="Mardanov A.V."/>
            <person name="Grabovich M.Y."/>
        </authorList>
    </citation>
    <scope>NUCLEOTIDE SEQUENCE</scope>
    <source>
        <strain evidence="2">GKL-01</strain>
    </source>
</reference>